<keyword evidence="1" id="KW-1185">Reference proteome</keyword>
<dbReference type="Proteomes" id="UP000000437">
    <property type="component" value="Chromosome 14"/>
</dbReference>
<accession>A0AC58H6R8</accession>
<protein>
    <submittedName>
        <fullName evidence="2">MRN complex-interacting protein isoform X1</fullName>
    </submittedName>
</protein>
<organism evidence="1 2">
    <name type="scientific">Danio rerio</name>
    <name type="common">Zebrafish</name>
    <name type="synonym">Brachydanio rerio</name>
    <dbReference type="NCBI Taxonomy" id="7955"/>
    <lineage>
        <taxon>Eukaryota</taxon>
        <taxon>Metazoa</taxon>
        <taxon>Chordata</taxon>
        <taxon>Craniata</taxon>
        <taxon>Vertebrata</taxon>
        <taxon>Euteleostomi</taxon>
        <taxon>Actinopterygii</taxon>
        <taxon>Neopterygii</taxon>
        <taxon>Teleostei</taxon>
        <taxon>Ostariophysi</taxon>
        <taxon>Cypriniformes</taxon>
        <taxon>Danionidae</taxon>
        <taxon>Danioninae</taxon>
        <taxon>Danio</taxon>
    </lineage>
</organism>
<sequence>MVQEFNVLRCFSCQTFQVQQVKKAKKWTCKVCGEKQSLIKEFGRGAAADCRRHVQKLNALRGEQHQLNTQQLLAQGDEENENEDVYEVLDPKSEQGEAHVSRWSKYTDQTTEGPNEEEEDEDENVYTERPQFRIQGTRKRKKMSSLEPFGGNCDNYEESRSGYSQFRKQAHLPLQLEKRSSSSWNKGSVSKYSNCHRPDDVVPSARTKLPSSRQTVDHYPTACSSSTNTMENSIGNKQQIKSSYRPPTADVNKHLPIQSESPSVSSHQTFGESTIENKDSKWSKFLTIVPTQDKDVYDYESQNGKKTEIHYFTKADTGVDFEERRCPADEKDSGILNRQKDVGGNVSCPTTSFTKSVGFENAVCKPVLVKAPYSSLSLNPLFCTDEDFDDTF</sequence>
<gene>
    <name evidence="2" type="primary">mrnip</name>
    <name evidence="2" type="synonym">si:dkey-177p5.2</name>
    <name evidence="2" type="synonym">zgc:123335</name>
</gene>
<name>A0AC58H6R8_DANRE</name>
<reference evidence="2" key="1">
    <citation type="submission" date="2025-08" db="UniProtKB">
        <authorList>
            <consortium name="RefSeq"/>
        </authorList>
    </citation>
    <scope>IDENTIFICATION</scope>
    <source>
        <strain evidence="2">Tuebingen</strain>
        <tissue evidence="2">Fibroblasts and whole tissue</tissue>
    </source>
</reference>
<proteinExistence type="predicted"/>
<dbReference type="RefSeq" id="XP_073777677.1">
    <property type="nucleotide sequence ID" value="XM_073921576.1"/>
</dbReference>
<evidence type="ECO:0000313" key="1">
    <source>
        <dbReference type="Proteomes" id="UP000000437"/>
    </source>
</evidence>
<evidence type="ECO:0000313" key="2">
    <source>
        <dbReference type="RefSeq" id="XP_073777677.1"/>
    </source>
</evidence>